<evidence type="ECO:0000313" key="4">
    <source>
        <dbReference type="Proteomes" id="UP000253918"/>
    </source>
</evidence>
<keyword evidence="4" id="KW-1185">Reference proteome</keyword>
<feature type="chain" id="PRO_5016804142" evidence="1">
    <location>
        <begin position="25"/>
        <end position="447"/>
    </location>
</feature>
<dbReference type="AlphaFoldDB" id="A0A369W041"/>
<organism evidence="3 4">
    <name type="scientific">Sphingomonas aracearum</name>
    <dbReference type="NCBI Taxonomy" id="2283317"/>
    <lineage>
        <taxon>Bacteria</taxon>
        <taxon>Pseudomonadati</taxon>
        <taxon>Pseudomonadota</taxon>
        <taxon>Alphaproteobacteria</taxon>
        <taxon>Sphingomonadales</taxon>
        <taxon>Sphingomonadaceae</taxon>
        <taxon>Sphingomonas</taxon>
    </lineage>
</organism>
<feature type="signal peptide" evidence="1">
    <location>
        <begin position="1"/>
        <end position="24"/>
    </location>
</feature>
<dbReference type="PANTHER" id="PTHR43283">
    <property type="entry name" value="BETA-LACTAMASE-RELATED"/>
    <property type="match status" value="1"/>
</dbReference>
<dbReference type="GO" id="GO:0016787">
    <property type="term" value="F:hydrolase activity"/>
    <property type="evidence" value="ECO:0007669"/>
    <property type="project" value="UniProtKB-KW"/>
</dbReference>
<accession>A0A369W041</accession>
<keyword evidence="1" id="KW-0732">Signal</keyword>
<dbReference type="PROSITE" id="PS51257">
    <property type="entry name" value="PROKAR_LIPOPROTEIN"/>
    <property type="match status" value="1"/>
</dbReference>
<dbReference type="InterPro" id="IPR001466">
    <property type="entry name" value="Beta-lactam-related"/>
</dbReference>
<protein>
    <submittedName>
        <fullName evidence="3">Class A beta-lactamase-related serine hydrolase</fullName>
    </submittedName>
</protein>
<evidence type="ECO:0000313" key="3">
    <source>
        <dbReference type="EMBL" id="RDE07277.1"/>
    </source>
</evidence>
<comment type="caution">
    <text evidence="3">The sequence shown here is derived from an EMBL/GenBank/DDBJ whole genome shotgun (WGS) entry which is preliminary data.</text>
</comment>
<name>A0A369W041_9SPHN</name>
<feature type="domain" description="Beta-lactamase-related" evidence="2">
    <location>
        <begin position="47"/>
        <end position="439"/>
    </location>
</feature>
<dbReference type="RefSeq" id="WP_114686857.1">
    <property type="nucleotide sequence ID" value="NZ_QQNB01000001.1"/>
</dbReference>
<evidence type="ECO:0000256" key="1">
    <source>
        <dbReference type="SAM" id="SignalP"/>
    </source>
</evidence>
<dbReference type="InterPro" id="IPR050789">
    <property type="entry name" value="Diverse_Enzym_Activities"/>
</dbReference>
<dbReference type="InterPro" id="IPR012338">
    <property type="entry name" value="Beta-lactam/transpept-like"/>
</dbReference>
<dbReference type="PANTHER" id="PTHR43283:SF3">
    <property type="entry name" value="BETA-LACTAMASE FAMILY PROTEIN (AFU_ORTHOLOGUE AFUA_5G07500)"/>
    <property type="match status" value="1"/>
</dbReference>
<gene>
    <name evidence="3" type="ORF">DVW87_06525</name>
</gene>
<proteinExistence type="predicted"/>
<dbReference type="Pfam" id="PF00144">
    <property type="entry name" value="Beta-lactamase"/>
    <property type="match status" value="1"/>
</dbReference>
<dbReference type="Proteomes" id="UP000253918">
    <property type="component" value="Unassembled WGS sequence"/>
</dbReference>
<keyword evidence="3" id="KW-0378">Hydrolase</keyword>
<sequence>MKKGTGIAIGVALLAACGGLAVHAEQAQRRAPAPRAGTAAAVLPNTQALFDGYVAQDRMPGIVGGFGAGDLPTLFVSAGRIGDAPGAAAAGPDSLWRVYSMTKPITGMAAMILVEEGKLKLDQPISDFLPAFRTMTVQNGPDTLESHPATRPITVRNLLTHTAGLGYNIITKGPLLKAYDANGINPAQVNAQLEVSMRKVRAPTLQEFANRVARLPLIAEPGTRWSYSIGLDVMGAVIEKASGMPFDTFVNTRIFAPLKMKSSYWQVPAGEARRLSDNVTWGLGGRRVPLDPGASSVYLQKPSFPYGGAGLVMSARDYDRFLHMLQDYGTLDDVRIMKPETARLAMSNLLPPGVTYNAGSVTTTGGAASASTAAGFGAGGSVYLRDVPGGASAGTYGWGGAAGTIAWVDPKKRARGTVMVNYFPGEKYPVRAETVKALYADLQRLAQ</sequence>
<dbReference type="SUPFAM" id="SSF56601">
    <property type="entry name" value="beta-lactamase/transpeptidase-like"/>
    <property type="match status" value="1"/>
</dbReference>
<dbReference type="Gene3D" id="3.40.710.10">
    <property type="entry name" value="DD-peptidase/beta-lactamase superfamily"/>
    <property type="match status" value="1"/>
</dbReference>
<evidence type="ECO:0000259" key="2">
    <source>
        <dbReference type="Pfam" id="PF00144"/>
    </source>
</evidence>
<dbReference type="OrthoDB" id="9808046at2"/>
<dbReference type="EMBL" id="QQNB01000001">
    <property type="protein sequence ID" value="RDE07277.1"/>
    <property type="molecule type" value="Genomic_DNA"/>
</dbReference>
<reference evidence="3 4" key="1">
    <citation type="submission" date="2018-07" db="EMBL/GenBank/DDBJ databases">
        <title>a novel species of Sphingomonas isolated from the rhizosphere soil of Araceae plant.</title>
        <authorList>
            <person name="Zhiyong W."/>
            <person name="Qinglan Z."/>
            <person name="Zhiwei F."/>
            <person name="Ding X."/>
            <person name="Gejiao W."/>
            <person name="Shixue Z."/>
        </authorList>
    </citation>
    <scope>NUCLEOTIDE SEQUENCE [LARGE SCALE GENOMIC DNA]</scope>
    <source>
        <strain evidence="3 4">WZY 27</strain>
    </source>
</reference>